<dbReference type="Proteomes" id="UP000033070">
    <property type="component" value="Chromosome"/>
</dbReference>
<dbReference type="GO" id="GO:0003774">
    <property type="term" value="F:cytoskeletal motor activity"/>
    <property type="evidence" value="ECO:0007669"/>
    <property type="project" value="InterPro"/>
</dbReference>
<keyword evidence="14" id="KW-0282">Flagellum</keyword>
<dbReference type="Pfam" id="PF01514">
    <property type="entry name" value="YscJ_FliF"/>
    <property type="match status" value="1"/>
</dbReference>
<evidence type="ECO:0000256" key="2">
    <source>
        <dbReference type="ARBA" id="ARBA00004651"/>
    </source>
</evidence>
<dbReference type="PRINTS" id="PR01009">
    <property type="entry name" value="FLGMRINGFLIF"/>
</dbReference>
<evidence type="ECO:0000256" key="10">
    <source>
        <dbReference type="SAM" id="MobiDB-lite"/>
    </source>
</evidence>
<reference evidence="14 15" key="1">
    <citation type="submission" date="2018-06" db="EMBL/GenBank/DDBJ databases">
        <title>OYT1 Genome Sequencing.</title>
        <authorList>
            <person name="Kato S."/>
            <person name="Itoh T."/>
            <person name="Ohkuma M."/>
        </authorList>
    </citation>
    <scope>NUCLEOTIDE SEQUENCE [LARGE SCALE GENOMIC DNA]</scope>
    <source>
        <strain evidence="14 15">OYT1</strain>
    </source>
</reference>
<dbReference type="GO" id="GO:0005886">
    <property type="term" value="C:plasma membrane"/>
    <property type="evidence" value="ECO:0007669"/>
    <property type="project" value="UniProtKB-SubCell"/>
</dbReference>
<dbReference type="GO" id="GO:0071973">
    <property type="term" value="P:bacterial-type flagellum-dependent cell motility"/>
    <property type="evidence" value="ECO:0007669"/>
    <property type="project" value="InterPro"/>
</dbReference>
<evidence type="ECO:0000259" key="13">
    <source>
        <dbReference type="Pfam" id="PF08345"/>
    </source>
</evidence>
<dbReference type="RefSeq" id="WP_062626187.1">
    <property type="nucleotide sequence ID" value="NZ_AP018738.1"/>
</dbReference>
<evidence type="ECO:0000256" key="8">
    <source>
        <dbReference type="ARBA" id="ARBA00023143"/>
    </source>
</evidence>
<dbReference type="PANTHER" id="PTHR30046">
    <property type="entry name" value="FLAGELLAR M-RING PROTEIN"/>
    <property type="match status" value="1"/>
</dbReference>
<dbReference type="GO" id="GO:0009431">
    <property type="term" value="C:bacterial-type flagellum basal body, MS ring"/>
    <property type="evidence" value="ECO:0007669"/>
    <property type="project" value="InterPro"/>
</dbReference>
<comment type="function">
    <text evidence="9">The M ring may be actively involved in energy transduction.</text>
</comment>
<dbReference type="AlphaFoldDB" id="A0A2Z6GD44"/>
<protein>
    <recommendedName>
        <fullName evidence="9">Flagellar M-ring protein</fullName>
    </recommendedName>
</protein>
<evidence type="ECO:0000256" key="1">
    <source>
        <dbReference type="ARBA" id="ARBA00004117"/>
    </source>
</evidence>
<evidence type="ECO:0000256" key="4">
    <source>
        <dbReference type="ARBA" id="ARBA00022475"/>
    </source>
</evidence>
<keyword evidence="14" id="KW-0966">Cell projection</keyword>
<sequence length="565" mass="59629">MADTDNNTATPGSPLTQALGRLSGSQKIGLMVAIAAIIAIVAGSVMWGQTPEYRVLYSNLSDRDGGAIIESLQQMNVPYKFTEGGGAVLVPANMVHEARLKLASQGLPKGGNVGFELMENQKFGTSQFLEQVNYQRALEGELARSVQTLASVQSARVHLAIPKPTVFVKDQQKPSASVILSLNAGRALDAGQVSAIVHLISSSVPEMSAKSVTLVDQNGTLLSAMRESGTEVLDASQLKYLRQIEQDYVKRIQDIIIPLVGANNVRAQVTADLDFSQSEQTAESYGPNQPPNQAAVRSQQSTESVNTSGGPSGVPGALSNQPPVPATAPIVNPASAVAGNSATNNTHKEATTNFEVDRTIRHTKLPVGAIKRISVAVVVNHRTVTDKKGNPSTQPLSDEEKAQITALVKEAMGYDAKRGDSLEVINSAFNDDKEVLPDVPFWKQPGMLDLAKELLKYLLIAGVMLALIFMVIRPAFKNLAPPPPPEPAEGDEEGEGGTGEGNAGEEGQGGHGGHGATGGEGGSGEAGFSRGTPSYENQIQAVKQLAQQDPKIVATVVKEWVNGNE</sequence>
<dbReference type="PIRSF" id="PIRSF004862">
    <property type="entry name" value="FliF"/>
    <property type="match status" value="1"/>
</dbReference>
<keyword evidence="8 9" id="KW-0975">Bacterial flagellum</keyword>
<comment type="subcellular location">
    <subcellularLocation>
        <location evidence="1 9">Bacterial flagellum basal body</location>
    </subcellularLocation>
    <subcellularLocation>
        <location evidence="2">Cell membrane</location>
        <topology evidence="2">Multi-pass membrane protein</topology>
    </subcellularLocation>
</comment>
<dbReference type="PANTHER" id="PTHR30046:SF0">
    <property type="entry name" value="FLAGELLAR M-RING PROTEIN"/>
    <property type="match status" value="1"/>
</dbReference>
<evidence type="ECO:0000313" key="14">
    <source>
        <dbReference type="EMBL" id="BBE51523.1"/>
    </source>
</evidence>
<dbReference type="EMBL" id="AP018738">
    <property type="protein sequence ID" value="BBE51523.1"/>
    <property type="molecule type" value="Genomic_DNA"/>
</dbReference>
<proteinExistence type="inferred from homology"/>
<dbReference type="NCBIfam" id="TIGR00206">
    <property type="entry name" value="fliF"/>
    <property type="match status" value="1"/>
</dbReference>
<keyword evidence="14" id="KW-0969">Cilium</keyword>
<dbReference type="InterPro" id="IPR006182">
    <property type="entry name" value="FliF_N_dom"/>
</dbReference>
<keyword evidence="6 11" id="KW-1133">Transmembrane helix</keyword>
<evidence type="ECO:0000256" key="3">
    <source>
        <dbReference type="ARBA" id="ARBA00007971"/>
    </source>
</evidence>
<dbReference type="STRING" id="1188319.OYT1_00988"/>
<dbReference type="InterPro" id="IPR013556">
    <property type="entry name" value="Flag_M-ring_C"/>
</dbReference>
<dbReference type="InterPro" id="IPR000067">
    <property type="entry name" value="FlgMring_FliF"/>
</dbReference>
<evidence type="ECO:0000256" key="11">
    <source>
        <dbReference type="SAM" id="Phobius"/>
    </source>
</evidence>
<dbReference type="InterPro" id="IPR045851">
    <property type="entry name" value="AMP-bd_C_sf"/>
</dbReference>
<feature type="region of interest" description="Disordered" evidence="10">
    <location>
        <begin position="481"/>
        <end position="535"/>
    </location>
</feature>
<evidence type="ECO:0000256" key="6">
    <source>
        <dbReference type="ARBA" id="ARBA00022989"/>
    </source>
</evidence>
<feature type="region of interest" description="Disordered" evidence="10">
    <location>
        <begin position="278"/>
        <end position="331"/>
    </location>
</feature>
<keyword evidence="4" id="KW-1003">Cell membrane</keyword>
<feature type="domain" description="Flagellar M-ring N-terminal" evidence="12">
    <location>
        <begin position="49"/>
        <end position="223"/>
    </location>
</feature>
<evidence type="ECO:0000256" key="7">
    <source>
        <dbReference type="ARBA" id="ARBA00023136"/>
    </source>
</evidence>
<evidence type="ECO:0000256" key="9">
    <source>
        <dbReference type="PIRNR" id="PIRNR004862"/>
    </source>
</evidence>
<feature type="domain" description="Flagellar M-ring C-terminal" evidence="13">
    <location>
        <begin position="258"/>
        <end position="429"/>
    </location>
</feature>
<comment type="similarity">
    <text evidence="3 9">Belongs to the FliF family.</text>
</comment>
<keyword evidence="7 11" id="KW-0472">Membrane</keyword>
<feature type="transmembrane region" description="Helical" evidence="11">
    <location>
        <begin position="28"/>
        <end position="48"/>
    </location>
</feature>
<evidence type="ECO:0000256" key="5">
    <source>
        <dbReference type="ARBA" id="ARBA00022692"/>
    </source>
</evidence>
<dbReference type="InterPro" id="IPR043427">
    <property type="entry name" value="YscJ/FliF"/>
</dbReference>
<keyword evidence="15" id="KW-1185">Reference proteome</keyword>
<gene>
    <name evidence="14" type="ORF">OYT1_ch1997</name>
</gene>
<feature type="compositionally biased region" description="Polar residues" evidence="10">
    <location>
        <begin position="278"/>
        <end position="309"/>
    </location>
</feature>
<dbReference type="OrthoDB" id="8554211at2"/>
<dbReference type="Pfam" id="PF08345">
    <property type="entry name" value="YscJ_FliF_C"/>
    <property type="match status" value="1"/>
</dbReference>
<organism evidence="14 15">
    <name type="scientific">Ferriphaselus amnicola</name>
    <dbReference type="NCBI Taxonomy" id="1188319"/>
    <lineage>
        <taxon>Bacteria</taxon>
        <taxon>Pseudomonadati</taxon>
        <taxon>Pseudomonadota</taxon>
        <taxon>Betaproteobacteria</taxon>
        <taxon>Nitrosomonadales</taxon>
        <taxon>Gallionellaceae</taxon>
        <taxon>Ferriphaselus</taxon>
    </lineage>
</organism>
<dbReference type="Gene3D" id="3.30.300.30">
    <property type="match status" value="1"/>
</dbReference>
<accession>A0A2Z6GD44</accession>
<keyword evidence="5 11" id="KW-0812">Transmembrane</keyword>
<name>A0A2Z6GD44_9PROT</name>
<feature type="compositionally biased region" description="Gly residues" evidence="10">
    <location>
        <begin position="496"/>
        <end position="525"/>
    </location>
</feature>
<evidence type="ECO:0000313" key="15">
    <source>
        <dbReference type="Proteomes" id="UP000033070"/>
    </source>
</evidence>
<evidence type="ECO:0000259" key="12">
    <source>
        <dbReference type="Pfam" id="PF01514"/>
    </source>
</evidence>
<dbReference type="KEGG" id="fam:OYT1_ch1997"/>